<organism evidence="6 7">
    <name type="scientific">Johnsonella ignava ATCC 51276</name>
    <dbReference type="NCBI Taxonomy" id="679200"/>
    <lineage>
        <taxon>Bacteria</taxon>
        <taxon>Bacillati</taxon>
        <taxon>Bacillota</taxon>
        <taxon>Clostridia</taxon>
        <taxon>Lachnospirales</taxon>
        <taxon>Lachnospiraceae</taxon>
        <taxon>Johnsonella</taxon>
    </lineage>
</organism>
<keyword evidence="3" id="KW-0804">Transcription</keyword>
<dbReference type="AlphaFoldDB" id="G5GF79"/>
<dbReference type="CDD" id="cd00038">
    <property type="entry name" value="CAP_ED"/>
    <property type="match status" value="1"/>
</dbReference>
<dbReference type="eggNOG" id="COG0664">
    <property type="taxonomic scope" value="Bacteria"/>
</dbReference>
<dbReference type="STRING" id="679200.HMPREF9333_00217"/>
<dbReference type="InterPro" id="IPR036390">
    <property type="entry name" value="WH_DNA-bd_sf"/>
</dbReference>
<dbReference type="EMBL" id="ACZL01000003">
    <property type="protein sequence ID" value="EHI56770.1"/>
    <property type="molecule type" value="Genomic_DNA"/>
</dbReference>
<dbReference type="InterPro" id="IPR018490">
    <property type="entry name" value="cNMP-bd_dom_sf"/>
</dbReference>
<dbReference type="HOGENOM" id="CLU_075053_4_1_9"/>
<reference evidence="6 7" key="1">
    <citation type="submission" date="2011-08" db="EMBL/GenBank/DDBJ databases">
        <title>The Genome Sequence of Johnsonella ignava ATCC 51276.</title>
        <authorList>
            <consortium name="The Broad Institute Genome Sequencing Platform"/>
            <person name="Earl A."/>
            <person name="Ward D."/>
            <person name="Feldgarden M."/>
            <person name="Gevers D."/>
            <person name="Izard J."/>
            <person name="Blanton J.M."/>
            <person name="Baranova O.V."/>
            <person name="Dewhirst F.E."/>
            <person name="Young S.K."/>
            <person name="Zeng Q."/>
            <person name="Gargeya S."/>
            <person name="Fitzgerald M."/>
            <person name="Haas B."/>
            <person name="Abouelleil A."/>
            <person name="Alvarado L."/>
            <person name="Arachchi H.M."/>
            <person name="Berlin A."/>
            <person name="Brown A."/>
            <person name="Chapman S.B."/>
            <person name="Chen Z."/>
            <person name="Dunbar C."/>
            <person name="Freedman E."/>
            <person name="Gearin G."/>
            <person name="Gellesch M."/>
            <person name="Goldberg J."/>
            <person name="Griggs A."/>
            <person name="Gujja S."/>
            <person name="Heiman D."/>
            <person name="Howarth C."/>
            <person name="Larson L."/>
            <person name="Lui A."/>
            <person name="MacDonald P.J.P."/>
            <person name="Montmayeur A."/>
            <person name="Murphy C."/>
            <person name="Neiman D."/>
            <person name="Pearson M."/>
            <person name="Priest M."/>
            <person name="Roberts A."/>
            <person name="Saif S."/>
            <person name="Shea T."/>
            <person name="Shenoy N."/>
            <person name="Sisk P."/>
            <person name="Stolte C."/>
            <person name="Sykes S."/>
            <person name="Wortman J."/>
            <person name="Nusbaum C."/>
            <person name="Birren B."/>
        </authorList>
    </citation>
    <scope>NUCLEOTIDE SEQUENCE [LARGE SCALE GENOMIC DNA]</scope>
    <source>
        <strain evidence="6 7">ATCC 51276</strain>
    </source>
</reference>
<dbReference type="PANTHER" id="PTHR24567">
    <property type="entry name" value="CRP FAMILY TRANSCRIPTIONAL REGULATORY PROTEIN"/>
    <property type="match status" value="1"/>
</dbReference>
<dbReference type="PROSITE" id="PS50042">
    <property type="entry name" value="CNMP_BINDING_3"/>
    <property type="match status" value="1"/>
</dbReference>
<keyword evidence="2" id="KW-0238">DNA-binding</keyword>
<evidence type="ECO:0000259" key="4">
    <source>
        <dbReference type="PROSITE" id="PS50042"/>
    </source>
</evidence>
<dbReference type="GO" id="GO:0005829">
    <property type="term" value="C:cytosol"/>
    <property type="evidence" value="ECO:0007669"/>
    <property type="project" value="TreeGrafter"/>
</dbReference>
<accession>G5GF79</accession>
<keyword evidence="1" id="KW-0805">Transcription regulation</keyword>
<evidence type="ECO:0000256" key="3">
    <source>
        <dbReference type="ARBA" id="ARBA00023163"/>
    </source>
</evidence>
<evidence type="ECO:0000256" key="1">
    <source>
        <dbReference type="ARBA" id="ARBA00023015"/>
    </source>
</evidence>
<dbReference type="SMART" id="SM00419">
    <property type="entry name" value="HTH_CRP"/>
    <property type="match status" value="1"/>
</dbReference>
<dbReference type="GO" id="GO:0003700">
    <property type="term" value="F:DNA-binding transcription factor activity"/>
    <property type="evidence" value="ECO:0007669"/>
    <property type="project" value="TreeGrafter"/>
</dbReference>
<dbReference type="Gene3D" id="2.60.120.10">
    <property type="entry name" value="Jelly Rolls"/>
    <property type="match status" value="1"/>
</dbReference>
<comment type="caution">
    <text evidence="6">The sequence shown here is derived from an EMBL/GenBank/DDBJ whole genome shotgun (WGS) entry which is preliminary data.</text>
</comment>
<gene>
    <name evidence="6" type="ORF">HMPREF9333_00217</name>
</gene>
<name>G5GF79_9FIRM</name>
<evidence type="ECO:0000313" key="6">
    <source>
        <dbReference type="EMBL" id="EHI56770.1"/>
    </source>
</evidence>
<dbReference type="SUPFAM" id="SSF46785">
    <property type="entry name" value="Winged helix' DNA-binding domain"/>
    <property type="match status" value="1"/>
</dbReference>
<dbReference type="InterPro" id="IPR050397">
    <property type="entry name" value="Env_Response_Regulators"/>
</dbReference>
<evidence type="ECO:0000256" key="2">
    <source>
        <dbReference type="ARBA" id="ARBA00023125"/>
    </source>
</evidence>
<sequence length="230" mass="26239">MKEKNIVEKLKKSALFAGINDNDIESCLKSGEAKIVPYDKDEIIFHEGDDPKNILVLIEGSISICSDFSNGKRSIAAVFSQTGELFGEVFSFLKNKKYEHYAQALTKVKVLKINKKFLYESLGSSGDYHRQLNSNMLFILAQKNYYLNSRLQILSCLGLRQKISMFLLRNMNPDGTVLIGMNREELADWLNTARPSLSRELMRMQKENLIKVKGKNMIYIPDSSLLEDII</sequence>
<dbReference type="PANTHER" id="PTHR24567:SF58">
    <property type="entry name" value="CYCLIC AMP-BINDING REGULATORY PROTEIN"/>
    <property type="match status" value="1"/>
</dbReference>
<keyword evidence="7" id="KW-1185">Reference proteome</keyword>
<dbReference type="Pfam" id="PF13545">
    <property type="entry name" value="HTH_Crp_2"/>
    <property type="match status" value="1"/>
</dbReference>
<evidence type="ECO:0000313" key="7">
    <source>
        <dbReference type="Proteomes" id="UP000003011"/>
    </source>
</evidence>
<dbReference type="InterPro" id="IPR014710">
    <property type="entry name" value="RmlC-like_jellyroll"/>
</dbReference>
<feature type="domain" description="HTH crp-type" evidence="5">
    <location>
        <begin position="157"/>
        <end position="224"/>
    </location>
</feature>
<dbReference type="SMART" id="SM00100">
    <property type="entry name" value="cNMP"/>
    <property type="match status" value="1"/>
</dbReference>
<dbReference type="Pfam" id="PF00027">
    <property type="entry name" value="cNMP_binding"/>
    <property type="match status" value="1"/>
</dbReference>
<feature type="domain" description="Cyclic nucleotide-binding" evidence="4">
    <location>
        <begin position="15"/>
        <end position="139"/>
    </location>
</feature>
<evidence type="ECO:0008006" key="8">
    <source>
        <dbReference type="Google" id="ProtNLM"/>
    </source>
</evidence>
<proteinExistence type="predicted"/>
<dbReference type="InterPro" id="IPR012318">
    <property type="entry name" value="HTH_CRP"/>
</dbReference>
<dbReference type="Proteomes" id="UP000003011">
    <property type="component" value="Unassembled WGS sequence"/>
</dbReference>
<dbReference type="InterPro" id="IPR000595">
    <property type="entry name" value="cNMP-bd_dom"/>
</dbReference>
<protein>
    <recommendedName>
        <fullName evidence="8">Cyclic nucleotide-binding domain-containing protein</fullName>
    </recommendedName>
</protein>
<dbReference type="SUPFAM" id="SSF51206">
    <property type="entry name" value="cAMP-binding domain-like"/>
    <property type="match status" value="1"/>
</dbReference>
<dbReference type="GO" id="GO:0003677">
    <property type="term" value="F:DNA binding"/>
    <property type="evidence" value="ECO:0007669"/>
    <property type="project" value="UniProtKB-KW"/>
</dbReference>
<dbReference type="RefSeq" id="WP_005539190.1">
    <property type="nucleotide sequence ID" value="NZ_JH378829.1"/>
</dbReference>
<evidence type="ECO:0000259" key="5">
    <source>
        <dbReference type="PROSITE" id="PS51063"/>
    </source>
</evidence>
<dbReference type="PROSITE" id="PS51063">
    <property type="entry name" value="HTH_CRP_2"/>
    <property type="match status" value="1"/>
</dbReference>